<dbReference type="CDD" id="cd20292">
    <property type="entry name" value="cupin_QdtA-like"/>
    <property type="match status" value="1"/>
</dbReference>
<accession>A0A3B0XUA4</accession>
<protein>
    <submittedName>
        <fullName evidence="2">dTDP-6-deoxy-3,4-keto-hexulose isomerase</fullName>
        <ecNumber evidence="2">5.3.2.3</ecNumber>
    </submittedName>
</protein>
<dbReference type="Gene3D" id="2.60.120.10">
    <property type="entry name" value="Jelly Rolls"/>
    <property type="match status" value="1"/>
</dbReference>
<organism evidence="2">
    <name type="scientific">hydrothermal vent metagenome</name>
    <dbReference type="NCBI Taxonomy" id="652676"/>
    <lineage>
        <taxon>unclassified sequences</taxon>
        <taxon>metagenomes</taxon>
        <taxon>ecological metagenomes</taxon>
    </lineage>
</organism>
<dbReference type="SUPFAM" id="SSF51182">
    <property type="entry name" value="RmlC-like cupins"/>
    <property type="match status" value="1"/>
</dbReference>
<feature type="domain" description="Sugar 3,4-ketoisomerase QdtA cupin" evidence="1">
    <location>
        <begin position="6"/>
        <end position="130"/>
    </location>
</feature>
<dbReference type="GO" id="GO:0016853">
    <property type="term" value="F:isomerase activity"/>
    <property type="evidence" value="ECO:0007669"/>
    <property type="project" value="UniProtKB-KW"/>
</dbReference>
<evidence type="ECO:0000259" key="1">
    <source>
        <dbReference type="Pfam" id="PF05523"/>
    </source>
</evidence>
<keyword evidence="2" id="KW-0413">Isomerase</keyword>
<proteinExistence type="predicted"/>
<name>A0A3B0XUA4_9ZZZZ</name>
<dbReference type="InterPro" id="IPR011051">
    <property type="entry name" value="RmlC_Cupin_sf"/>
</dbReference>
<reference evidence="2" key="1">
    <citation type="submission" date="2018-06" db="EMBL/GenBank/DDBJ databases">
        <authorList>
            <person name="Zhirakovskaya E."/>
        </authorList>
    </citation>
    <scope>NUCLEOTIDE SEQUENCE</scope>
</reference>
<dbReference type="Pfam" id="PF05523">
    <property type="entry name" value="FdtA"/>
    <property type="match status" value="1"/>
</dbReference>
<dbReference type="InterPro" id="IPR014710">
    <property type="entry name" value="RmlC-like_jellyroll"/>
</dbReference>
<sequence>MALLNWADFPPLGDSRGSLVALEANDTVPFDIKRVYYIFYTEKGVSRGFHAHSDLQQVAVCVIGRCRLVLDDGKDREETWLDSPTKGLIINSMVWREIYDFSTDCVLLVLANKHYDESDYIRNYDEFVAMATLDQTKKAQTQ</sequence>
<dbReference type="EC" id="5.3.2.3" evidence="2"/>
<dbReference type="EMBL" id="UOFL01000010">
    <property type="protein sequence ID" value="VAW71111.1"/>
    <property type="molecule type" value="Genomic_DNA"/>
</dbReference>
<dbReference type="InterPro" id="IPR008894">
    <property type="entry name" value="QdtA_cupin_dom"/>
</dbReference>
<dbReference type="AlphaFoldDB" id="A0A3B0XUA4"/>
<evidence type="ECO:0000313" key="2">
    <source>
        <dbReference type="EMBL" id="VAW71111.1"/>
    </source>
</evidence>
<gene>
    <name evidence="2" type="ORF">MNBD_GAMMA12-1265</name>
</gene>